<proteinExistence type="predicted"/>
<reference evidence="3" key="1">
    <citation type="journal article" date="2008" name="PLoS ONE">
        <title>Survival in nuclear waste, extreme resistance, and potential applications gleaned from the genome sequence of Kineococcus radiotolerans SRS30216.</title>
        <authorList>
            <person name="Bagwell C.E."/>
            <person name="Bhat S."/>
            <person name="Hawkins G.M."/>
            <person name="Smith B.W."/>
            <person name="Biswas T."/>
            <person name="Hoover T.R."/>
            <person name="Saunders E."/>
            <person name="Han C.S."/>
            <person name="Tsodikov O.V."/>
            <person name="Shimkets L.J."/>
        </authorList>
    </citation>
    <scope>NUCLEOTIDE SEQUENCE [LARGE SCALE GENOMIC DNA]</scope>
    <source>
        <strain evidence="3">ATCC BAA-149 / DSM 14245 / SRS30216</strain>
    </source>
</reference>
<accession>A6WC21</accession>
<gene>
    <name evidence="2" type="ordered locus">Krad_2896</name>
</gene>
<keyword evidence="3" id="KW-1185">Reference proteome</keyword>
<evidence type="ECO:0000256" key="1">
    <source>
        <dbReference type="SAM" id="MobiDB-lite"/>
    </source>
</evidence>
<dbReference type="AlphaFoldDB" id="A6WC21"/>
<feature type="region of interest" description="Disordered" evidence="1">
    <location>
        <begin position="1"/>
        <end position="22"/>
    </location>
</feature>
<dbReference type="KEGG" id="kra:Krad_2896"/>
<name>A6WC21_KINRD</name>
<dbReference type="HOGENOM" id="CLU_1330468_0_0_11"/>
<dbReference type="EMBL" id="CP000750">
    <property type="protein sequence ID" value="ABS04360.1"/>
    <property type="molecule type" value="Genomic_DNA"/>
</dbReference>
<evidence type="ECO:0000313" key="3">
    <source>
        <dbReference type="Proteomes" id="UP000001116"/>
    </source>
</evidence>
<protein>
    <submittedName>
        <fullName evidence="2">Uncharacterized protein</fullName>
    </submittedName>
</protein>
<dbReference type="Proteomes" id="UP000001116">
    <property type="component" value="Chromosome"/>
</dbReference>
<organism evidence="2 3">
    <name type="scientific">Kineococcus radiotolerans (strain ATCC BAA-149 / DSM 14245 / SRS30216)</name>
    <dbReference type="NCBI Taxonomy" id="266940"/>
    <lineage>
        <taxon>Bacteria</taxon>
        <taxon>Bacillati</taxon>
        <taxon>Actinomycetota</taxon>
        <taxon>Actinomycetes</taxon>
        <taxon>Kineosporiales</taxon>
        <taxon>Kineosporiaceae</taxon>
        <taxon>Kineococcus</taxon>
    </lineage>
</organism>
<evidence type="ECO:0000313" key="2">
    <source>
        <dbReference type="EMBL" id="ABS04360.1"/>
    </source>
</evidence>
<sequence length="206" mass="22092">MGHAGTVRRWDPLQEQGTRQQRRIVAAGPPVPSTADVAGFEAYPRFYAKVRHGRLLDSAGTFEEIVRSARGGWATGTTVTATHLAPDRHPVLLARPRTGEVAEATCAATRWVAEVPGDATSELVAALRTLRAFDALPQMSIQSDVVPGSAAAATQAAWLRGEVRAGVDGFRVQCPLPPGHEGLCVVPALAGDVRWSWDREREVIVT</sequence>